<dbReference type="AlphaFoldDB" id="A0A6P8S3F8"/>
<evidence type="ECO:0000259" key="4">
    <source>
        <dbReference type="PROSITE" id="PS51034"/>
    </source>
</evidence>
<dbReference type="GO" id="GO:2000344">
    <property type="term" value="P:positive regulation of acrosome reaction"/>
    <property type="evidence" value="ECO:0007669"/>
    <property type="project" value="TreeGrafter"/>
</dbReference>
<feature type="chain" id="PRO_5028402676" evidence="3">
    <location>
        <begin position="20"/>
        <end position="410"/>
    </location>
</feature>
<dbReference type="Proteomes" id="UP000515159">
    <property type="component" value="Chromosome 8"/>
</dbReference>
<dbReference type="KEGG" id="gsh:117365663"/>
<dbReference type="PANTHER" id="PTHR11576:SF3">
    <property type="entry name" value="SI:CH211-14A17.6-RELATED"/>
    <property type="match status" value="1"/>
</dbReference>
<dbReference type="InterPro" id="IPR055355">
    <property type="entry name" value="ZP-C"/>
</dbReference>
<dbReference type="FunFam" id="2.60.40.4100:FF:000002">
    <property type="entry name" value="Zona pellucida sperm-binding protein 3"/>
    <property type="match status" value="1"/>
</dbReference>
<dbReference type="Gene3D" id="2.60.40.3210">
    <property type="entry name" value="Zona pellucida, ZP-N domain"/>
    <property type="match status" value="1"/>
</dbReference>
<gene>
    <name evidence="6" type="primary">LOC117365663</name>
</gene>
<feature type="domain" description="ZP" evidence="4">
    <location>
        <begin position="30"/>
        <end position="282"/>
    </location>
</feature>
<name>A0A6P8S3F8_GEOSA</name>
<dbReference type="GO" id="GO:0031012">
    <property type="term" value="C:extracellular matrix"/>
    <property type="evidence" value="ECO:0007669"/>
    <property type="project" value="TreeGrafter"/>
</dbReference>
<proteinExistence type="predicted"/>
<keyword evidence="2" id="KW-0812">Transmembrane</keyword>
<dbReference type="SMART" id="SM00241">
    <property type="entry name" value="ZP"/>
    <property type="match status" value="1"/>
</dbReference>
<dbReference type="GeneID" id="117365663"/>
<dbReference type="GO" id="GO:0032190">
    <property type="term" value="F:acrosin binding"/>
    <property type="evidence" value="ECO:0007669"/>
    <property type="project" value="TreeGrafter"/>
</dbReference>
<dbReference type="OrthoDB" id="9928644at2759"/>
<dbReference type="Pfam" id="PF00100">
    <property type="entry name" value="Zona_pellucida"/>
    <property type="match status" value="1"/>
</dbReference>
<evidence type="ECO:0000313" key="5">
    <source>
        <dbReference type="Proteomes" id="UP000515159"/>
    </source>
</evidence>
<protein>
    <submittedName>
        <fullName evidence="6">Zona pellucida sperm-binding protein 3-like</fullName>
    </submittedName>
</protein>
<dbReference type="PROSITE" id="PS51034">
    <property type="entry name" value="ZP_2"/>
    <property type="match status" value="1"/>
</dbReference>
<feature type="signal peptide" evidence="3">
    <location>
        <begin position="1"/>
        <end position="19"/>
    </location>
</feature>
<evidence type="ECO:0000313" key="6">
    <source>
        <dbReference type="RefSeq" id="XP_033812192.1"/>
    </source>
</evidence>
<dbReference type="GO" id="GO:0007339">
    <property type="term" value="P:binding of sperm to zona pellucida"/>
    <property type="evidence" value="ECO:0007669"/>
    <property type="project" value="TreeGrafter"/>
</dbReference>
<feature type="transmembrane region" description="Helical" evidence="2">
    <location>
        <begin position="372"/>
        <end position="393"/>
    </location>
</feature>
<dbReference type="Gene3D" id="2.60.40.4100">
    <property type="entry name" value="Zona pellucida, ZP-C domain"/>
    <property type="match status" value="1"/>
</dbReference>
<sequence length="410" mass="45364">MEAWGSVFLCFSWFSLLGAQPAPSNSLFYECNATGIGLAIKMDPLGTGYVLDPLSLHLGSCPYSTITELKGYIVFEYKVRDCGFSRLISGAKVEYFTTLVYNPPLNQKKYYSKSINERINCTSSRKLSPTPAPLSTVVSQLSGFGYLTFQARLTNQDFSTPSNTSVYPLGSLINVEFVVQPSFHQPLKIYIDESTASPSRNLSTSSMTYSVINNHGCFIDGKVAASKFTSRPADELIRLSLQAFQFANMDSDIYLHFTVLVWDPKVLADPTKKACSFNRDTSRWEHLDDPSLNSICDCCDSVCQSSESGRRKRDLEDFEDTDGLFHTVVLGPVKVQPFGPMVGNIAWDTLALNSSRMANATREKHQSLMPPAVGALLMEVSLFLLLCLGVGLYTQRGHSPSRSQDGQVHH</sequence>
<keyword evidence="2" id="KW-1133">Transmembrane helix</keyword>
<dbReference type="PANTHER" id="PTHR11576">
    <property type="entry name" value="ZONA PELLUCIDA SPERM-BINDING PROTEIN 3"/>
    <property type="match status" value="1"/>
</dbReference>
<evidence type="ECO:0000256" key="1">
    <source>
        <dbReference type="ARBA" id="ARBA00023157"/>
    </source>
</evidence>
<evidence type="ECO:0000256" key="2">
    <source>
        <dbReference type="SAM" id="Phobius"/>
    </source>
</evidence>
<keyword evidence="5" id="KW-1185">Reference proteome</keyword>
<dbReference type="RefSeq" id="XP_033812192.1">
    <property type="nucleotide sequence ID" value="XM_033956301.1"/>
</dbReference>
<dbReference type="InterPro" id="IPR042235">
    <property type="entry name" value="ZP-C_dom"/>
</dbReference>
<dbReference type="GO" id="GO:0035803">
    <property type="term" value="P:egg coat formation"/>
    <property type="evidence" value="ECO:0007669"/>
    <property type="project" value="TreeGrafter"/>
</dbReference>
<accession>A0A6P8S3F8</accession>
<keyword evidence="3" id="KW-0732">Signal</keyword>
<evidence type="ECO:0000256" key="3">
    <source>
        <dbReference type="SAM" id="SignalP"/>
    </source>
</evidence>
<dbReference type="InterPro" id="IPR001507">
    <property type="entry name" value="ZP_dom"/>
</dbReference>
<reference evidence="6" key="1">
    <citation type="submission" date="2025-08" db="UniProtKB">
        <authorList>
            <consortium name="RefSeq"/>
        </authorList>
    </citation>
    <scope>IDENTIFICATION</scope>
</reference>
<keyword evidence="1" id="KW-1015">Disulfide bond</keyword>
<dbReference type="InParanoid" id="A0A6P8S3F8"/>
<keyword evidence="2" id="KW-0472">Membrane</keyword>
<organism evidence="5 6">
    <name type="scientific">Geotrypetes seraphini</name>
    <name type="common">Gaboon caecilian</name>
    <name type="synonym">Caecilia seraphini</name>
    <dbReference type="NCBI Taxonomy" id="260995"/>
    <lineage>
        <taxon>Eukaryota</taxon>
        <taxon>Metazoa</taxon>
        <taxon>Chordata</taxon>
        <taxon>Craniata</taxon>
        <taxon>Vertebrata</taxon>
        <taxon>Euteleostomi</taxon>
        <taxon>Amphibia</taxon>
        <taxon>Gymnophiona</taxon>
        <taxon>Geotrypetes</taxon>
    </lineage>
</organism>